<dbReference type="AlphaFoldDB" id="A0A5Q0BSN5"/>
<evidence type="ECO:0000313" key="3">
    <source>
        <dbReference type="EMBL" id="QFY45077.1"/>
    </source>
</evidence>
<dbReference type="GO" id="GO:0005525">
    <property type="term" value="F:GTP binding"/>
    <property type="evidence" value="ECO:0007669"/>
    <property type="project" value="InterPro"/>
</dbReference>
<feature type="domain" description="G" evidence="2">
    <location>
        <begin position="275"/>
        <end position="379"/>
    </location>
</feature>
<gene>
    <name evidence="3" type="ORF">F6R98_11645</name>
</gene>
<dbReference type="EMBL" id="CP044205">
    <property type="protein sequence ID" value="QFY45077.1"/>
    <property type="molecule type" value="Genomic_DNA"/>
</dbReference>
<dbReference type="KEGG" id="mmob:F6R98_11645"/>
<reference evidence="3 4" key="1">
    <citation type="submission" date="2019-09" db="EMBL/GenBank/DDBJ databases">
        <title>Ecophysiology of the spiral-shaped methanotroph Methylospira mobilis as revealed by the complete genome sequence.</title>
        <authorList>
            <person name="Oshkin I.Y."/>
            <person name="Dedysh S.N."/>
            <person name="Miroshnikov K."/>
            <person name="Danilova O.V."/>
            <person name="Hakobyan A."/>
            <person name="Liesack W."/>
        </authorList>
    </citation>
    <scope>NUCLEOTIDE SEQUENCE [LARGE SCALE GENOMIC DNA]</scope>
    <source>
        <strain evidence="3 4">Shm1</strain>
    </source>
</reference>
<dbReference type="SUPFAM" id="SSF52540">
    <property type="entry name" value="P-loop containing nucleoside triphosphate hydrolases"/>
    <property type="match status" value="1"/>
</dbReference>
<name>A0A5Q0BSN5_9GAMM</name>
<dbReference type="InParanoid" id="A0A5Q0BSN5"/>
<keyword evidence="4" id="KW-1185">Reference proteome</keyword>
<keyword evidence="1" id="KW-0812">Transmembrane</keyword>
<dbReference type="PANTHER" id="PTHR42714:SF2">
    <property type="entry name" value="TRNA MODIFICATION GTPASE GTPBP3, MITOCHONDRIAL"/>
    <property type="match status" value="1"/>
</dbReference>
<evidence type="ECO:0000259" key="2">
    <source>
        <dbReference type="Pfam" id="PF01926"/>
    </source>
</evidence>
<organism evidence="3 4">
    <name type="scientific">Candidatus Methylospira mobilis</name>
    <dbReference type="NCBI Taxonomy" id="1808979"/>
    <lineage>
        <taxon>Bacteria</taxon>
        <taxon>Pseudomonadati</taxon>
        <taxon>Pseudomonadota</taxon>
        <taxon>Gammaproteobacteria</taxon>
        <taxon>Methylococcales</taxon>
        <taxon>Methylococcaceae</taxon>
        <taxon>Candidatus Methylospira</taxon>
    </lineage>
</organism>
<dbReference type="CDD" id="cd00882">
    <property type="entry name" value="Ras_like_GTPase"/>
    <property type="match status" value="1"/>
</dbReference>
<dbReference type="OrthoDB" id="238366at2"/>
<dbReference type="GO" id="GO:0002098">
    <property type="term" value="P:tRNA wobble uridine modification"/>
    <property type="evidence" value="ECO:0007669"/>
    <property type="project" value="TreeGrafter"/>
</dbReference>
<feature type="transmembrane region" description="Helical" evidence="1">
    <location>
        <begin position="7"/>
        <end position="28"/>
    </location>
</feature>
<dbReference type="GO" id="GO:0030488">
    <property type="term" value="P:tRNA methylation"/>
    <property type="evidence" value="ECO:0007669"/>
    <property type="project" value="TreeGrafter"/>
</dbReference>
<protein>
    <submittedName>
        <fullName evidence="3">GTP-binding protein HSR1</fullName>
    </submittedName>
</protein>
<sequence>MQLTRFALLLGVFFLLPWLALIGLGAYWLWEQNWLYYALGIILANCLLCYRLLSRRSKHARAPLIKPIKISPDPNWPDAAQPAWKEIEQKAESWKTRSDLFADPHAILHLSNEVLTIVARQFHAGSKDPILEFPLPYLLKLIVLVCEDIQHEVLDKIPGSHAVTVGDLRRIKQFIDNVDTLKKGVNVAHSLFNWPGAALGTAHSWLVGKGMNVVAAEVRQRLVNAYIRKLGFYAIQLYSGQLSLDDIAPGDILSQYAQQDIAQADRANTTVEPLRILIIGQVSSGKSSLLNEIFGDIKAAVGRLPVTPEITPYVLEHDGFKKIIVLDSPGYGGLAHNNIPEELKREWDKVDIILFVCHAAQAARQADAEQLNALRGYFQQERKNQTLPVILVAATHIDLLRPVREWQPPYNIQQPQRAKERSIRQACEAIAHDLGLELEQVLPVCMAPDRPAYNIEEGLIPLMREHLQDAKRVLFLRCLRHQQDIGYWRRWRDQIRRSGQIILSLMP</sequence>
<dbReference type="Proteomes" id="UP000325755">
    <property type="component" value="Chromosome"/>
</dbReference>
<feature type="transmembrane region" description="Helical" evidence="1">
    <location>
        <begin position="34"/>
        <end position="53"/>
    </location>
</feature>
<dbReference type="PANTHER" id="PTHR42714">
    <property type="entry name" value="TRNA MODIFICATION GTPASE GTPBP3"/>
    <property type="match status" value="1"/>
</dbReference>
<accession>A0A5Q0BSN5</accession>
<dbReference type="InterPro" id="IPR027417">
    <property type="entry name" value="P-loop_NTPase"/>
</dbReference>
<evidence type="ECO:0000256" key="1">
    <source>
        <dbReference type="SAM" id="Phobius"/>
    </source>
</evidence>
<dbReference type="Pfam" id="PF01926">
    <property type="entry name" value="MMR_HSR1"/>
    <property type="match status" value="1"/>
</dbReference>
<keyword evidence="1" id="KW-1133">Transmembrane helix</keyword>
<keyword evidence="1" id="KW-0472">Membrane</keyword>
<dbReference type="Gene3D" id="3.40.50.300">
    <property type="entry name" value="P-loop containing nucleotide triphosphate hydrolases"/>
    <property type="match status" value="1"/>
</dbReference>
<proteinExistence type="predicted"/>
<dbReference type="GO" id="GO:0005829">
    <property type="term" value="C:cytosol"/>
    <property type="evidence" value="ECO:0007669"/>
    <property type="project" value="TreeGrafter"/>
</dbReference>
<dbReference type="InterPro" id="IPR006073">
    <property type="entry name" value="GTP-bd"/>
</dbReference>
<evidence type="ECO:0000313" key="4">
    <source>
        <dbReference type="Proteomes" id="UP000325755"/>
    </source>
</evidence>